<comment type="catalytic activity">
    <reaction evidence="9">
        <text>(S)-2,3,4,5-tetrahydrodipicolinate + NAD(+) + H2O = (2S,4S)-4-hydroxy-2,3,4,5-tetrahydrodipicolinate + NADH + H(+)</text>
        <dbReference type="Rhea" id="RHEA:35323"/>
        <dbReference type="ChEBI" id="CHEBI:15377"/>
        <dbReference type="ChEBI" id="CHEBI:15378"/>
        <dbReference type="ChEBI" id="CHEBI:16845"/>
        <dbReference type="ChEBI" id="CHEBI:57540"/>
        <dbReference type="ChEBI" id="CHEBI:57945"/>
        <dbReference type="ChEBI" id="CHEBI:67139"/>
        <dbReference type="EC" id="1.17.1.8"/>
    </reaction>
</comment>
<dbReference type="SUPFAM" id="SSF51735">
    <property type="entry name" value="NAD(P)-binding Rossmann-fold domains"/>
    <property type="match status" value="1"/>
</dbReference>
<dbReference type="CDD" id="cd02274">
    <property type="entry name" value="DHDPR_N"/>
    <property type="match status" value="1"/>
</dbReference>
<evidence type="ECO:0000256" key="1">
    <source>
        <dbReference type="ARBA" id="ARBA00006642"/>
    </source>
</evidence>
<keyword evidence="7 9" id="KW-0520">NAD</keyword>
<evidence type="ECO:0000256" key="10">
    <source>
        <dbReference type="NCBIfam" id="TIGR00036"/>
    </source>
</evidence>
<dbReference type="Pfam" id="PF01113">
    <property type="entry name" value="DapB_N"/>
    <property type="match status" value="1"/>
</dbReference>
<keyword evidence="4 9" id="KW-0521">NADP</keyword>
<comment type="subunit">
    <text evidence="9">Homotetramer.</text>
</comment>
<dbReference type="Pfam" id="PF05173">
    <property type="entry name" value="DapB_C"/>
    <property type="match status" value="1"/>
</dbReference>
<dbReference type="GO" id="GO:0019877">
    <property type="term" value="P:diaminopimelate biosynthetic process"/>
    <property type="evidence" value="ECO:0007669"/>
    <property type="project" value="UniProtKB-UniRule"/>
</dbReference>
<dbReference type="UniPathway" id="UPA00034">
    <property type="reaction ID" value="UER00018"/>
</dbReference>
<dbReference type="SUPFAM" id="SSF55347">
    <property type="entry name" value="Glyceraldehyde-3-phosphate dehydrogenase-like, C-terminal domain"/>
    <property type="match status" value="1"/>
</dbReference>
<dbReference type="AlphaFoldDB" id="A0A161QDC1"/>
<reference evidence="13 14" key="1">
    <citation type="submission" date="2015-12" db="EMBL/GenBank/DDBJ databases">
        <title>Draft genome of Thermovenabulum gondwanense isolated from a red thermophilic microbial mat colonisisng an outflow channel of a bore well.</title>
        <authorList>
            <person name="Patel B.K."/>
        </authorList>
    </citation>
    <scope>NUCLEOTIDE SEQUENCE [LARGE SCALE GENOMIC DNA]</scope>
    <source>
        <strain evidence="13 14">R270</strain>
    </source>
</reference>
<dbReference type="InterPro" id="IPR036291">
    <property type="entry name" value="NAD(P)-bd_dom_sf"/>
</dbReference>
<dbReference type="NCBIfam" id="TIGR00036">
    <property type="entry name" value="dapB"/>
    <property type="match status" value="1"/>
</dbReference>
<comment type="caution">
    <text evidence="13">The sequence shown here is derived from an EMBL/GenBank/DDBJ whole genome shotgun (WGS) entry which is preliminary data.</text>
</comment>
<sequence>MINIILSGANGKMGRTLREIIKESNDFKIVAGVDKNTEGGEFPIFDDIFKITVKANVILDFSHPTSIENLCRYAKEYGISLVIGTTGLEEKHYEMLKETSKLVPVFISSNMSLGVFLLVNLVKKAVEVLDDYDIEIIERHHNQKIDAPSGTALMIADAIKELKKDCEYVFSRVEKRRKRDKNEIGIHSIRAGNLVGEHRVLIAGEDETIELAHTVTSRKVLARGALKAVKFVVGNTPGYYTMKDLV</sequence>
<dbReference type="GO" id="GO:0009089">
    <property type="term" value="P:lysine biosynthetic process via diaminopimelate"/>
    <property type="evidence" value="ECO:0007669"/>
    <property type="project" value="UniProtKB-UniRule"/>
</dbReference>
<protein>
    <recommendedName>
        <fullName evidence="9 10">4-hydroxy-tetrahydrodipicolinate reductase</fullName>
        <shortName evidence="9">HTPA reductase</shortName>
        <ecNumber evidence="9 10">1.17.1.8</ecNumber>
    </recommendedName>
</protein>
<comment type="caution">
    <text evidence="9">Was originally thought to be a dihydrodipicolinate reductase (DHDPR), catalyzing the conversion of dihydrodipicolinate to tetrahydrodipicolinate. However, it was shown in E.coli that the substrate of the enzymatic reaction is not dihydrodipicolinate (DHDP) but in fact (2S,4S)-4-hydroxy-2,3,4,5-tetrahydrodipicolinic acid (HTPA), the product released by the DapA-catalyzed reaction.</text>
</comment>
<evidence type="ECO:0000256" key="2">
    <source>
        <dbReference type="ARBA" id="ARBA00022490"/>
    </source>
</evidence>
<evidence type="ECO:0000313" key="13">
    <source>
        <dbReference type="EMBL" id="KYO67843.1"/>
    </source>
</evidence>
<dbReference type="PANTHER" id="PTHR20836">
    <property type="entry name" value="DIHYDRODIPICOLINATE REDUCTASE"/>
    <property type="match status" value="1"/>
</dbReference>
<dbReference type="Proteomes" id="UP000075737">
    <property type="component" value="Unassembled WGS sequence"/>
</dbReference>
<name>A0A161QDC1_9FIRM</name>
<keyword evidence="14" id="KW-1185">Reference proteome</keyword>
<comment type="catalytic activity">
    <reaction evidence="9">
        <text>(S)-2,3,4,5-tetrahydrodipicolinate + NADP(+) + H2O = (2S,4S)-4-hydroxy-2,3,4,5-tetrahydrodipicolinate + NADPH + H(+)</text>
        <dbReference type="Rhea" id="RHEA:35331"/>
        <dbReference type="ChEBI" id="CHEBI:15377"/>
        <dbReference type="ChEBI" id="CHEBI:15378"/>
        <dbReference type="ChEBI" id="CHEBI:16845"/>
        <dbReference type="ChEBI" id="CHEBI:57783"/>
        <dbReference type="ChEBI" id="CHEBI:58349"/>
        <dbReference type="ChEBI" id="CHEBI:67139"/>
        <dbReference type="EC" id="1.17.1.8"/>
    </reaction>
</comment>
<keyword evidence="6 9" id="KW-0560">Oxidoreductase</keyword>
<dbReference type="HAMAP" id="MF_00102">
    <property type="entry name" value="DapB"/>
    <property type="match status" value="1"/>
</dbReference>
<dbReference type="PANTHER" id="PTHR20836:SF7">
    <property type="entry name" value="4-HYDROXY-TETRAHYDRODIPICOLINATE REDUCTASE"/>
    <property type="match status" value="1"/>
</dbReference>
<dbReference type="STRING" id="520767.ATZ99_04830"/>
<evidence type="ECO:0000259" key="11">
    <source>
        <dbReference type="Pfam" id="PF01113"/>
    </source>
</evidence>
<dbReference type="EC" id="1.17.1.8" evidence="9 10"/>
<accession>A0A161QDC1</accession>
<dbReference type="Gene3D" id="3.40.50.720">
    <property type="entry name" value="NAD(P)-binding Rossmann-like Domain"/>
    <property type="match status" value="1"/>
</dbReference>
<keyword evidence="2 9" id="KW-0963">Cytoplasm</keyword>
<keyword evidence="5 9" id="KW-0220">Diaminopimelate biosynthesis</keyword>
<comment type="similarity">
    <text evidence="1 9">Belongs to the DapB family.</text>
</comment>
<dbReference type="PROSITE" id="PS01298">
    <property type="entry name" value="DAPB"/>
    <property type="match status" value="1"/>
</dbReference>
<feature type="binding site" evidence="9">
    <location>
        <begin position="8"/>
        <end position="13"/>
    </location>
    <ligand>
        <name>NAD(+)</name>
        <dbReference type="ChEBI" id="CHEBI:57540"/>
    </ligand>
</feature>
<evidence type="ECO:0000256" key="5">
    <source>
        <dbReference type="ARBA" id="ARBA00022915"/>
    </source>
</evidence>
<dbReference type="GO" id="GO:0051287">
    <property type="term" value="F:NAD binding"/>
    <property type="evidence" value="ECO:0007669"/>
    <property type="project" value="UniProtKB-UniRule"/>
</dbReference>
<dbReference type="Gene3D" id="3.30.360.10">
    <property type="entry name" value="Dihydrodipicolinate Reductase, domain 2"/>
    <property type="match status" value="1"/>
</dbReference>
<comment type="pathway">
    <text evidence="9">Amino-acid biosynthesis; L-lysine biosynthesis via DAP pathway; (S)-tetrahydrodipicolinate from L-aspartate: step 4/4.</text>
</comment>
<feature type="domain" description="Dihydrodipicolinate reductase C-terminal" evidence="12">
    <location>
        <begin position="114"/>
        <end position="245"/>
    </location>
</feature>
<dbReference type="EMBL" id="LOHZ01000020">
    <property type="protein sequence ID" value="KYO67843.1"/>
    <property type="molecule type" value="Genomic_DNA"/>
</dbReference>
<proteinExistence type="inferred from homology"/>
<dbReference type="RefSeq" id="WP_068747654.1">
    <property type="nucleotide sequence ID" value="NZ_LOHZ01000020.1"/>
</dbReference>
<keyword evidence="8 9" id="KW-0457">Lysine biosynthesis</keyword>
<dbReference type="PATRIC" id="fig|520767.4.peg.493"/>
<dbReference type="GO" id="GO:0016726">
    <property type="term" value="F:oxidoreductase activity, acting on CH or CH2 groups, NAD or NADP as acceptor"/>
    <property type="evidence" value="ECO:0007669"/>
    <property type="project" value="UniProtKB-UniRule"/>
</dbReference>
<dbReference type="InterPro" id="IPR023940">
    <property type="entry name" value="DHDPR_bac"/>
</dbReference>
<evidence type="ECO:0000256" key="9">
    <source>
        <dbReference type="HAMAP-Rule" id="MF_00102"/>
    </source>
</evidence>
<feature type="active site" description="Proton donor" evidence="9">
    <location>
        <position position="144"/>
    </location>
</feature>
<dbReference type="InterPro" id="IPR000846">
    <property type="entry name" value="DapB_N"/>
</dbReference>
<evidence type="ECO:0000256" key="7">
    <source>
        <dbReference type="ARBA" id="ARBA00023027"/>
    </source>
</evidence>
<evidence type="ECO:0000256" key="3">
    <source>
        <dbReference type="ARBA" id="ARBA00022605"/>
    </source>
</evidence>
<keyword evidence="3 9" id="KW-0028">Amino-acid biosynthesis</keyword>
<evidence type="ECO:0000256" key="6">
    <source>
        <dbReference type="ARBA" id="ARBA00023002"/>
    </source>
</evidence>
<evidence type="ECO:0000256" key="4">
    <source>
        <dbReference type="ARBA" id="ARBA00022857"/>
    </source>
</evidence>
<evidence type="ECO:0000259" key="12">
    <source>
        <dbReference type="Pfam" id="PF05173"/>
    </source>
</evidence>
<feature type="binding site" evidence="9">
    <location>
        <begin position="150"/>
        <end position="151"/>
    </location>
    <ligand>
        <name>(S)-2,3,4,5-tetrahydrodipicolinate</name>
        <dbReference type="ChEBI" id="CHEBI:16845"/>
    </ligand>
</feature>
<feature type="active site" description="Proton donor/acceptor" evidence="9">
    <location>
        <position position="140"/>
    </location>
</feature>
<organism evidence="13 14">
    <name type="scientific">Thermovenabulum gondwanense</name>
    <dbReference type="NCBI Taxonomy" id="520767"/>
    <lineage>
        <taxon>Bacteria</taxon>
        <taxon>Bacillati</taxon>
        <taxon>Bacillota</taxon>
        <taxon>Clostridia</taxon>
        <taxon>Thermosediminibacterales</taxon>
        <taxon>Thermosediminibacteraceae</taxon>
        <taxon>Thermovenabulum</taxon>
    </lineage>
</organism>
<dbReference type="FunFam" id="3.30.360.10:FF:000009">
    <property type="entry name" value="4-hydroxy-tetrahydrodipicolinate reductase"/>
    <property type="match status" value="1"/>
</dbReference>
<comment type="function">
    <text evidence="9">Catalyzes the conversion of 4-hydroxy-tetrahydrodipicolinate (HTPA) to tetrahydrodipicolinate.</text>
</comment>
<dbReference type="InterPro" id="IPR022664">
    <property type="entry name" value="DapB_N_CS"/>
</dbReference>
<gene>
    <name evidence="13" type="primary">dapB_1</name>
    <name evidence="9" type="synonym">dapB</name>
    <name evidence="13" type="ORF">ATZ99_04830</name>
</gene>
<comment type="caution">
    <text evidence="9">Lacks conserved residue(s) required for the propagation of feature annotation.</text>
</comment>
<evidence type="ECO:0000313" key="14">
    <source>
        <dbReference type="Proteomes" id="UP000075737"/>
    </source>
</evidence>
<dbReference type="GO" id="GO:0050661">
    <property type="term" value="F:NADP binding"/>
    <property type="evidence" value="ECO:0007669"/>
    <property type="project" value="UniProtKB-UniRule"/>
</dbReference>
<feature type="binding site" evidence="9">
    <location>
        <begin position="84"/>
        <end position="86"/>
    </location>
    <ligand>
        <name>NAD(+)</name>
        <dbReference type="ChEBI" id="CHEBI:57540"/>
    </ligand>
</feature>
<dbReference type="PIRSF" id="PIRSF000161">
    <property type="entry name" value="DHPR"/>
    <property type="match status" value="1"/>
</dbReference>
<dbReference type="GO" id="GO:0008839">
    <property type="term" value="F:4-hydroxy-tetrahydrodipicolinate reductase"/>
    <property type="evidence" value="ECO:0007669"/>
    <property type="project" value="UniProtKB-UniRule"/>
</dbReference>
<dbReference type="InterPro" id="IPR022663">
    <property type="entry name" value="DapB_C"/>
</dbReference>
<feature type="domain" description="Dihydrodipicolinate reductase N-terminal" evidence="11">
    <location>
        <begin position="2"/>
        <end position="111"/>
    </location>
</feature>
<comment type="subcellular location">
    <subcellularLocation>
        <location evidence="9">Cytoplasm</location>
    </subcellularLocation>
</comment>
<evidence type="ECO:0000256" key="8">
    <source>
        <dbReference type="ARBA" id="ARBA00023154"/>
    </source>
</evidence>
<dbReference type="OrthoDB" id="9790352at2"/>
<feature type="binding site" evidence="9">
    <location>
        <begin position="108"/>
        <end position="111"/>
    </location>
    <ligand>
        <name>NAD(+)</name>
        <dbReference type="ChEBI" id="CHEBI:57540"/>
    </ligand>
</feature>
<feature type="binding site" evidence="9">
    <location>
        <position position="141"/>
    </location>
    <ligand>
        <name>(S)-2,3,4,5-tetrahydrodipicolinate</name>
        <dbReference type="ChEBI" id="CHEBI:16845"/>
    </ligand>
</feature>
<dbReference type="GO" id="GO:0005829">
    <property type="term" value="C:cytosol"/>
    <property type="evidence" value="ECO:0007669"/>
    <property type="project" value="TreeGrafter"/>
</dbReference>